<evidence type="ECO:0000313" key="13">
    <source>
        <dbReference type="EMBL" id="CAK0759158.1"/>
    </source>
</evidence>
<comment type="caution">
    <text evidence="13">The sequence shown here is derived from an EMBL/GenBank/DDBJ whole genome shotgun (WGS) entry which is preliminary data.</text>
</comment>
<dbReference type="GO" id="GO:0004553">
    <property type="term" value="F:hydrolase activity, hydrolyzing O-glycosyl compounds"/>
    <property type="evidence" value="ECO:0007669"/>
    <property type="project" value="InterPro"/>
</dbReference>
<dbReference type="CDD" id="cd14752">
    <property type="entry name" value="GH31_N"/>
    <property type="match status" value="1"/>
</dbReference>
<evidence type="ECO:0000256" key="7">
    <source>
        <dbReference type="ARBA" id="ARBA00023295"/>
    </source>
</evidence>
<reference evidence="13 14" key="1">
    <citation type="submission" date="2023-10" db="EMBL/GenBank/DDBJ databases">
        <authorList>
            <person name="Maclean D."/>
            <person name="Macfadyen A."/>
        </authorList>
    </citation>
    <scope>NUCLEOTIDE SEQUENCE [LARGE SCALE GENOMIC DNA]</scope>
</reference>
<dbReference type="InterPro" id="IPR017853">
    <property type="entry name" value="GH"/>
</dbReference>
<evidence type="ECO:0000256" key="2">
    <source>
        <dbReference type="ARBA" id="ARBA00007806"/>
    </source>
</evidence>
<feature type="signal peptide" evidence="11">
    <location>
        <begin position="1"/>
        <end position="18"/>
    </location>
</feature>
<evidence type="ECO:0000256" key="1">
    <source>
        <dbReference type="ARBA" id="ARBA00004308"/>
    </source>
</evidence>
<dbReference type="EMBL" id="CAUYUE010000003">
    <property type="protein sequence ID" value="CAK0759158.1"/>
    <property type="molecule type" value="Genomic_DNA"/>
</dbReference>
<evidence type="ECO:0000256" key="3">
    <source>
        <dbReference type="ARBA" id="ARBA00022801"/>
    </source>
</evidence>
<dbReference type="InterPro" id="IPR013780">
    <property type="entry name" value="Glyco_hydro_b"/>
</dbReference>
<evidence type="ECO:0000256" key="11">
    <source>
        <dbReference type="SAM" id="SignalP"/>
    </source>
</evidence>
<dbReference type="Gene3D" id="3.20.20.80">
    <property type="entry name" value="Glycosidases"/>
    <property type="match status" value="2"/>
</dbReference>
<keyword evidence="4" id="KW-0472">Membrane</keyword>
<dbReference type="AlphaFoldDB" id="A0AAV1HZM0"/>
<dbReference type="InterPro" id="IPR044913">
    <property type="entry name" value="P_trefoil_dom_sf"/>
</dbReference>
<dbReference type="PROSITE" id="PS00129">
    <property type="entry name" value="GLYCOSYL_HYDROL_F31_1"/>
    <property type="match status" value="1"/>
</dbReference>
<dbReference type="Proteomes" id="UP001314263">
    <property type="component" value="Unassembled WGS sequence"/>
</dbReference>
<evidence type="ECO:0000259" key="12">
    <source>
        <dbReference type="PROSITE" id="PS51448"/>
    </source>
</evidence>
<evidence type="ECO:0000256" key="6">
    <source>
        <dbReference type="ARBA" id="ARBA00023180"/>
    </source>
</evidence>
<keyword evidence="14" id="KW-1185">Reference proteome</keyword>
<dbReference type="Pfam" id="PF21365">
    <property type="entry name" value="Glyco_hydro_31_3rd"/>
    <property type="match status" value="1"/>
</dbReference>
<dbReference type="Gene3D" id="4.10.110.10">
    <property type="entry name" value="Spasmolytic Protein, domain 1"/>
    <property type="match status" value="1"/>
</dbReference>
<gene>
    <name evidence="13" type="ORF">CVIRNUC_002676</name>
</gene>
<comment type="subcellular location">
    <subcellularLocation>
        <location evidence="1">Endomembrane system</location>
    </subcellularLocation>
</comment>
<feature type="domain" description="P-type" evidence="12">
    <location>
        <begin position="26"/>
        <end position="79"/>
    </location>
</feature>
<dbReference type="GO" id="GO:0005975">
    <property type="term" value="P:carbohydrate metabolic process"/>
    <property type="evidence" value="ECO:0007669"/>
    <property type="project" value="InterPro"/>
</dbReference>
<dbReference type="InterPro" id="IPR030458">
    <property type="entry name" value="Glyco_hydro_31_AS"/>
</dbReference>
<keyword evidence="11" id="KW-0732">Signal</keyword>
<dbReference type="Gene3D" id="2.60.40.1180">
    <property type="entry name" value="Golgi alpha-mannosidase II"/>
    <property type="match status" value="2"/>
</dbReference>
<dbReference type="InterPro" id="IPR025887">
    <property type="entry name" value="Glyco_hydro_31_N_dom"/>
</dbReference>
<feature type="chain" id="PRO_5043561527" description="Maltase" evidence="11">
    <location>
        <begin position="19"/>
        <end position="1067"/>
    </location>
</feature>
<name>A0AAV1HZM0_9CHLO</name>
<dbReference type="SUPFAM" id="SSF57492">
    <property type="entry name" value="Trefoil"/>
    <property type="match status" value="1"/>
</dbReference>
<keyword evidence="7 10" id="KW-0326">Glycosidase</keyword>
<dbReference type="InterPro" id="IPR017957">
    <property type="entry name" value="P_trefoil_CS"/>
</dbReference>
<keyword evidence="5 9" id="KW-1015">Disulfide bond</keyword>
<dbReference type="InterPro" id="IPR048395">
    <property type="entry name" value="Glyco_hydro_31_C"/>
</dbReference>
<dbReference type="SUPFAM" id="SSF51011">
    <property type="entry name" value="Glycosyl hydrolase domain"/>
    <property type="match status" value="1"/>
</dbReference>
<comment type="caution">
    <text evidence="9">Lacks conserved residue(s) required for the propagation of feature annotation.</text>
</comment>
<dbReference type="Pfam" id="PF13802">
    <property type="entry name" value="Gal_mutarotas_2"/>
    <property type="match status" value="1"/>
</dbReference>
<protein>
    <recommendedName>
        <fullName evidence="8">Maltase</fullName>
    </recommendedName>
</protein>
<dbReference type="PROSITE" id="PS51448">
    <property type="entry name" value="P_TREFOIL_2"/>
    <property type="match status" value="1"/>
</dbReference>
<dbReference type="InterPro" id="IPR011013">
    <property type="entry name" value="Gal_mutarotase_sf_dom"/>
</dbReference>
<evidence type="ECO:0000256" key="8">
    <source>
        <dbReference type="ARBA" id="ARBA00041343"/>
    </source>
</evidence>
<dbReference type="SUPFAM" id="SSF51445">
    <property type="entry name" value="(Trans)glycosidases"/>
    <property type="match status" value="1"/>
</dbReference>
<dbReference type="GO" id="GO:0030246">
    <property type="term" value="F:carbohydrate binding"/>
    <property type="evidence" value="ECO:0007669"/>
    <property type="project" value="InterPro"/>
</dbReference>
<accession>A0AAV1HZM0</accession>
<dbReference type="Pfam" id="PF01055">
    <property type="entry name" value="Glyco_hydro_31_2nd"/>
    <property type="match status" value="1"/>
</dbReference>
<keyword evidence="6" id="KW-0325">Glycoprotein</keyword>
<keyword evidence="3 10" id="KW-0378">Hydrolase</keyword>
<comment type="similarity">
    <text evidence="2 10">Belongs to the glycosyl hydrolase 31 family.</text>
</comment>
<sequence>MSRRIALLLYLATEAVSALKPAPDGASCDPVGPRKDCGYLGITKKACEAKGCCWLPLVDLEDSIRGGPQLEQPACFHPNTATSIYQATDVNQTKTHIEAYLNLKQATQPELGTDSERLRLEVETSVPDLLHVKITDTRQRRWEVPQSLLHTSAEHIKDIGGAEEPHKYVYKQSDHPFSFEIIRPGAGPEAHPEPIWNTTGHRLIFKEQYLEMTSSAPASSIMYGLGERISSSGLQLKRNGKPMTLWNRDCTDYPDLNLYGSHPFLMEVRPDGTAHGVLLWNSNGMDAVVTDEYVSFRVTGGILDMYFFLGPTPMEVLEQYTRLFGRPALPPIWALGFHQSKYGYSSIWEMQEVVDNYTKANIPLDVMWGDIDYMERWRDFTFDPVNFPLPALQEFVEKLHNSSRRFVPILDPGIPVLPGYKPYEDGIKQDIFIRDVTGQPYIGEVWPGAVHFPDFLDPNGQKWWLDMVKDFHEKVPFDGLWVDMNEASNFCTGHVCEMPPDGLLDFVDKRVGKPFFEFGTEPPACQLQCWSLEPYLKQWLLQEEATRNMPSDHATGAFLGSLVKGVATSPGARPWQETDLQQHTWDQFLKVDAPPYSIANNNVRLPLSFRAIPVTARHHDGSLQYDTHNLYGLSHAAATYRALDTIHAGKRRPFVLTRSTFVGSGGWAAHWTGDNAATWDDLHWSITGMLDAGLLAMPMVGADICGFLGITTEELCARWISAGAFYPFPRDHSDLTSGYQELYRWPKVAEAARYALGIRYSLLPYLYTSFRTTASHGCPLARPLMLGWPGDPAARTSDRQWTMGDAVLVTPVLDQGRDSVQGYFPAGTWYSLMGGPTVDASEAGRPVTLKAPLGEIPVHVLGGTIVPMQEPRLTTAETMTTPLSLVVAFPKHAENGHHSKVLRCGCKPPEATALIGSASGTWVAWGQLYIDNGEETDLELGGVFFNFRAEVQPSGNGMLTGTFSSTGEWHGADMANCAEGLPWPALDRVRMLGLPGSIDESSITFEVMTPGRIHPLRTIPVKPSKVKQTNAETSEVIVEGLGHRLECPEGIRLSWKLRQSSKHGEEL</sequence>
<evidence type="ECO:0000256" key="5">
    <source>
        <dbReference type="ARBA" id="ARBA00023157"/>
    </source>
</evidence>
<proteinExistence type="inferred from homology"/>
<dbReference type="Pfam" id="PF00088">
    <property type="entry name" value="Trefoil"/>
    <property type="match status" value="1"/>
</dbReference>
<dbReference type="PANTHER" id="PTHR22762">
    <property type="entry name" value="ALPHA-GLUCOSIDASE"/>
    <property type="match status" value="1"/>
</dbReference>
<organism evidence="13 14">
    <name type="scientific">Coccomyxa viridis</name>
    <dbReference type="NCBI Taxonomy" id="1274662"/>
    <lineage>
        <taxon>Eukaryota</taxon>
        <taxon>Viridiplantae</taxon>
        <taxon>Chlorophyta</taxon>
        <taxon>core chlorophytes</taxon>
        <taxon>Trebouxiophyceae</taxon>
        <taxon>Trebouxiophyceae incertae sedis</taxon>
        <taxon>Coccomyxaceae</taxon>
        <taxon>Coccomyxa</taxon>
    </lineage>
</organism>
<feature type="disulfide bond" evidence="9">
    <location>
        <begin position="37"/>
        <end position="52"/>
    </location>
</feature>
<dbReference type="PROSITE" id="PS00025">
    <property type="entry name" value="P_TREFOIL_1"/>
    <property type="match status" value="1"/>
</dbReference>
<dbReference type="CDD" id="cd06602">
    <property type="entry name" value="GH31_MGAM_SI_GAA"/>
    <property type="match status" value="1"/>
</dbReference>
<dbReference type="InterPro" id="IPR000519">
    <property type="entry name" value="P_trefoil_dom"/>
</dbReference>
<dbReference type="PANTHER" id="PTHR22762:SF133">
    <property type="entry name" value="P-TYPE DOMAIN-CONTAINING PROTEIN"/>
    <property type="match status" value="1"/>
</dbReference>
<evidence type="ECO:0000256" key="10">
    <source>
        <dbReference type="RuleBase" id="RU361185"/>
    </source>
</evidence>
<evidence type="ECO:0000313" key="14">
    <source>
        <dbReference type="Proteomes" id="UP001314263"/>
    </source>
</evidence>
<dbReference type="GO" id="GO:0016324">
    <property type="term" value="C:apical plasma membrane"/>
    <property type="evidence" value="ECO:0007669"/>
    <property type="project" value="UniProtKB-SubCell"/>
</dbReference>
<dbReference type="SUPFAM" id="SSF74650">
    <property type="entry name" value="Galactose mutarotase-like"/>
    <property type="match status" value="1"/>
</dbReference>
<dbReference type="CDD" id="cd00111">
    <property type="entry name" value="Trefoil"/>
    <property type="match status" value="1"/>
</dbReference>
<dbReference type="InterPro" id="IPR000322">
    <property type="entry name" value="Glyco_hydro_31_TIM"/>
</dbReference>
<evidence type="ECO:0000256" key="4">
    <source>
        <dbReference type="ARBA" id="ARBA00023136"/>
    </source>
</evidence>
<evidence type="ECO:0000256" key="9">
    <source>
        <dbReference type="PROSITE-ProRule" id="PRU00779"/>
    </source>
</evidence>
<dbReference type="Gene3D" id="2.60.40.1760">
    <property type="entry name" value="glycosyl hydrolase (family 31)"/>
    <property type="match status" value="1"/>
</dbReference>
<dbReference type="SMART" id="SM00018">
    <property type="entry name" value="PD"/>
    <property type="match status" value="1"/>
</dbReference>